<dbReference type="RefSeq" id="XP_046003695.1">
    <property type="nucleotide sequence ID" value="XM_046156140.1"/>
</dbReference>
<name>A0A9P8XNX8_9PEZI</name>
<protein>
    <submittedName>
        <fullName evidence="1">Uncharacterized protein</fullName>
    </submittedName>
</protein>
<evidence type="ECO:0000313" key="2">
    <source>
        <dbReference type="Proteomes" id="UP000756346"/>
    </source>
</evidence>
<proteinExistence type="predicted"/>
<organism evidence="1 2">
    <name type="scientific">Microdochium trichocladiopsis</name>
    <dbReference type="NCBI Taxonomy" id="1682393"/>
    <lineage>
        <taxon>Eukaryota</taxon>
        <taxon>Fungi</taxon>
        <taxon>Dikarya</taxon>
        <taxon>Ascomycota</taxon>
        <taxon>Pezizomycotina</taxon>
        <taxon>Sordariomycetes</taxon>
        <taxon>Xylariomycetidae</taxon>
        <taxon>Xylariales</taxon>
        <taxon>Microdochiaceae</taxon>
        <taxon>Microdochium</taxon>
    </lineage>
</organism>
<gene>
    <name evidence="1" type="ORF">B0I36DRAFT_343235</name>
</gene>
<dbReference type="GeneID" id="70185686"/>
<accession>A0A9P8XNX8</accession>
<dbReference type="EMBL" id="JAGTJQ010000022">
    <property type="protein sequence ID" value="KAH7007899.1"/>
    <property type="molecule type" value="Genomic_DNA"/>
</dbReference>
<dbReference type="OrthoDB" id="3182339at2759"/>
<sequence length="276" mass="30482">MAVKEIWASYVQGIGWSTSPAPRKHVLYNLLTGSLLVRGSPISSLPTGIRQHATFRRAFGSRSFTVMSSYLRTQGMRYMVTSTYHGHELHFAMFERLIPVESFRDDFPSHLLDGYAHWLVLGENKIEFRPLDNAWQTLKDAGPSFAGFVLDFTGGEGAARLTRANIPTVAVDVRSKTARAVHTILRPLESPALVDVAFDQDRSALDIGLPRLRLSFSLASGTSNVVSTQYRGYAVNGDQSIGTLSGLQNKLVLCRCWGTAEQLRDRLVLVPAGSVR</sequence>
<dbReference type="Proteomes" id="UP000756346">
    <property type="component" value="Unassembled WGS sequence"/>
</dbReference>
<evidence type="ECO:0000313" key="1">
    <source>
        <dbReference type="EMBL" id="KAH7007899.1"/>
    </source>
</evidence>
<dbReference type="AlphaFoldDB" id="A0A9P8XNX8"/>
<comment type="caution">
    <text evidence="1">The sequence shown here is derived from an EMBL/GenBank/DDBJ whole genome shotgun (WGS) entry which is preliminary data.</text>
</comment>
<reference evidence="1" key="1">
    <citation type="journal article" date="2021" name="Nat. Commun.">
        <title>Genetic determinants of endophytism in the Arabidopsis root mycobiome.</title>
        <authorList>
            <person name="Mesny F."/>
            <person name="Miyauchi S."/>
            <person name="Thiergart T."/>
            <person name="Pickel B."/>
            <person name="Atanasova L."/>
            <person name="Karlsson M."/>
            <person name="Huettel B."/>
            <person name="Barry K.W."/>
            <person name="Haridas S."/>
            <person name="Chen C."/>
            <person name="Bauer D."/>
            <person name="Andreopoulos W."/>
            <person name="Pangilinan J."/>
            <person name="LaButti K."/>
            <person name="Riley R."/>
            <person name="Lipzen A."/>
            <person name="Clum A."/>
            <person name="Drula E."/>
            <person name="Henrissat B."/>
            <person name="Kohler A."/>
            <person name="Grigoriev I.V."/>
            <person name="Martin F.M."/>
            <person name="Hacquard S."/>
        </authorList>
    </citation>
    <scope>NUCLEOTIDE SEQUENCE</scope>
    <source>
        <strain evidence="1">MPI-CAGE-CH-0230</strain>
    </source>
</reference>
<keyword evidence="2" id="KW-1185">Reference proteome</keyword>